<reference evidence="3 4" key="1">
    <citation type="submission" date="2014-05" db="EMBL/GenBank/DDBJ databases">
        <title>Draft genome sequence of a rare smut relative, Tilletiaria anomala UBC 951.</title>
        <authorList>
            <consortium name="DOE Joint Genome Institute"/>
            <person name="Toome M."/>
            <person name="Kuo A."/>
            <person name="Henrissat B."/>
            <person name="Lipzen A."/>
            <person name="Tritt A."/>
            <person name="Yoshinaga Y."/>
            <person name="Zane M."/>
            <person name="Barry K."/>
            <person name="Grigoriev I.V."/>
            <person name="Spatafora J.W."/>
            <person name="Aimea M.C."/>
        </authorList>
    </citation>
    <scope>NUCLEOTIDE SEQUENCE [LARGE SCALE GENOMIC DNA]</scope>
    <source>
        <strain evidence="3 4">UBC 951</strain>
    </source>
</reference>
<dbReference type="AlphaFoldDB" id="A0A066WHT0"/>
<evidence type="ECO:0000313" key="3">
    <source>
        <dbReference type="EMBL" id="KDN52088.1"/>
    </source>
</evidence>
<accession>A0A066WHT0</accession>
<dbReference type="EMBL" id="JMSN01000014">
    <property type="protein sequence ID" value="KDN52088.1"/>
    <property type="molecule type" value="Genomic_DNA"/>
</dbReference>
<feature type="coiled-coil region" evidence="1">
    <location>
        <begin position="803"/>
        <end position="837"/>
    </location>
</feature>
<dbReference type="HOGENOM" id="CLU_306780_0_0_1"/>
<proteinExistence type="predicted"/>
<keyword evidence="4" id="KW-1185">Reference proteome</keyword>
<evidence type="ECO:0000313" key="4">
    <source>
        <dbReference type="Proteomes" id="UP000027361"/>
    </source>
</evidence>
<dbReference type="PANTHER" id="PTHR23159">
    <property type="entry name" value="CENTROSOMAL PROTEIN 2"/>
    <property type="match status" value="1"/>
</dbReference>
<evidence type="ECO:0000256" key="1">
    <source>
        <dbReference type="SAM" id="Coils"/>
    </source>
</evidence>
<dbReference type="STRING" id="1037660.A0A066WHT0"/>
<dbReference type="RefSeq" id="XP_013244937.1">
    <property type="nucleotide sequence ID" value="XM_013389483.1"/>
</dbReference>
<dbReference type="OMA" id="NINCKLQ"/>
<feature type="coiled-coil region" evidence="1">
    <location>
        <begin position="744"/>
        <end position="771"/>
    </location>
</feature>
<feature type="coiled-coil region" evidence="1">
    <location>
        <begin position="305"/>
        <end position="514"/>
    </location>
</feature>
<dbReference type="Proteomes" id="UP000027361">
    <property type="component" value="Unassembled WGS sequence"/>
</dbReference>
<protein>
    <submittedName>
        <fullName evidence="3">Uncharacterized protein</fullName>
    </submittedName>
</protein>
<comment type="caution">
    <text evidence="3">The sequence shown here is derived from an EMBL/GenBank/DDBJ whole genome shotgun (WGS) entry which is preliminary data.</text>
</comment>
<organism evidence="3 4">
    <name type="scientific">Tilletiaria anomala (strain ATCC 24038 / CBS 436.72 / UBC 951)</name>
    <dbReference type="NCBI Taxonomy" id="1037660"/>
    <lineage>
        <taxon>Eukaryota</taxon>
        <taxon>Fungi</taxon>
        <taxon>Dikarya</taxon>
        <taxon>Basidiomycota</taxon>
        <taxon>Ustilaginomycotina</taxon>
        <taxon>Exobasidiomycetes</taxon>
        <taxon>Georgefischeriales</taxon>
        <taxon>Tilletiariaceae</taxon>
        <taxon>Tilletiaria</taxon>
    </lineage>
</organism>
<feature type="coiled-coil region" evidence="1">
    <location>
        <begin position="677"/>
        <end position="718"/>
    </location>
</feature>
<keyword evidence="1" id="KW-0175">Coiled coil</keyword>
<evidence type="ECO:0000256" key="2">
    <source>
        <dbReference type="SAM" id="MobiDB-lite"/>
    </source>
</evidence>
<gene>
    <name evidence="3" type="ORF">K437DRAFT_266948</name>
</gene>
<dbReference type="GeneID" id="25265894"/>
<dbReference type="InParanoid" id="A0A066WHT0"/>
<sequence>MKIKPPTVSTESIQSAWKGIASGSECPRPFADRSTNQNVPKTSAISLDPLTNLCPISPLNALRSSKADEAVPPAGRRVAPHLQQSEVAASSKRTREVVKPNVPDEADAETTVLKRPRLPVTSNEVSNGRADGDGIRLTRVPASVADKAKSHGLEVIASIVDQHREQYISLEVKNEALMSEVGELKKALKARDAYATALKEKAKSLVARAQTAMQGALDVKELWTDHRARMQELLKTCSVKVVDVEGMREQFAKLTRNEVAEALQTIASLRGEAKDIRGLYQTSEEKSKEVLRVQREYLEQIKFDHAEHAAKVKETDAEVKKLTTEKHLLVNELVQKDSDITHLREARDSLEATIVEKESDSQKTREQVLQLKKELEQTHEEKLSLQKRLASTGAQLHGAQNNLCAHEKKVQETLKKLAELEIKVDALTSAHEADLTQLSEAQSHIQELETARDDALRAGESLRAANDDIQERFEALARSSDEHRNKCATLLASNEALEEKLQSANKSYSELEYLPTALSEAQCEIKLYGSRLQSALEDHRLLQERFYALQKKLSQTEAEKALQVEQSYTLRKDLAEKEDQSIEAQESHSKALQDTKQAWQKESASLKLDLEIHRVQHAHEVQSLEQRIEDMQQSMTEKQSLLRAAETGRVAAETHLERVTAELATISRTANGESDICAGLKAELANARNAKADAKEKMAELQERCDVQNTGMSQLKDQAVILQTKIVHMEGVLRQTEEKASARQAEYDKRVMTLEQEINRLREQLVQAEQDAELGSTVDGGVMERFKSGNLTASEGALVREISDANHREMTRLANELKKAQAEFRKADAQNKTLLKKINAQQHIDAKGVNEGPIRHATSTKRQILLPSSDEQSVSSNFEHILDQERDAEPASIVATSMTLSRGGQRSLMKRMTRGVRPEHTGHSAPIAKSRGTDAAQTDSNAFSEVEPDNAVTVGPSVRRTARRS</sequence>
<feature type="region of interest" description="Disordered" evidence="2">
    <location>
        <begin position="913"/>
        <end position="965"/>
    </location>
</feature>
<feature type="coiled-coil region" evidence="1">
    <location>
        <begin position="582"/>
        <end position="641"/>
    </location>
</feature>
<feature type="region of interest" description="Disordered" evidence="2">
    <location>
        <begin position="83"/>
        <end position="109"/>
    </location>
</feature>
<dbReference type="PANTHER" id="PTHR23159:SF31">
    <property type="entry name" value="CENTROSOME-ASSOCIATED PROTEIN CEP250 ISOFORM X1"/>
    <property type="match status" value="1"/>
</dbReference>
<name>A0A066WHT0_TILAU</name>